<dbReference type="Gene3D" id="3.40.630.30">
    <property type="match status" value="1"/>
</dbReference>
<dbReference type="Proteomes" id="UP001049176">
    <property type="component" value="Chromosome 3"/>
</dbReference>
<feature type="domain" description="N-acetyltransferase" evidence="3">
    <location>
        <begin position="92"/>
        <end position="248"/>
    </location>
</feature>
<evidence type="ECO:0000313" key="4">
    <source>
        <dbReference type="EMBL" id="KAG7096097.1"/>
    </source>
</evidence>
<keyword evidence="2" id="KW-0812">Transmembrane</keyword>
<dbReference type="EMBL" id="CM032183">
    <property type="protein sequence ID" value="KAG7096097.1"/>
    <property type="molecule type" value="Genomic_DNA"/>
</dbReference>
<sequence length="249" mass="28270">MGAHEQESLKISIRVFRPEDLQDVQKLYIETRIHGSGSPFRLAVRRHLLTPLSYGFYSLFFIGIWIFLRNPSGCLRVLGTVFIVSSVVFVIGTGFPIGMFAYFGFRSLYRGDMKDVATHYRVRESQREIAGGSSFWVAEAEMAGGRKIVGCVGLDCFSNDDSTEGELKRMFVSPAFRGHGIATKLMQALLEHARKHGLKHVYLQTTWLNDKAVVMYKKTGWQMVKKQTFRAGFVKGEGYDFRMNLVNES</sequence>
<reference evidence="4" key="1">
    <citation type="journal article" date="2021" name="Genome Biol. Evol.">
        <title>The assembled and annotated genome of the fairy-ring fungus Marasmius oreades.</title>
        <authorList>
            <person name="Hiltunen M."/>
            <person name="Ament-Velasquez S.L."/>
            <person name="Johannesson H."/>
        </authorList>
    </citation>
    <scope>NUCLEOTIDE SEQUENCE</scope>
    <source>
        <strain evidence="4">03SP1</strain>
    </source>
</reference>
<evidence type="ECO:0000256" key="2">
    <source>
        <dbReference type="SAM" id="Phobius"/>
    </source>
</evidence>
<organism evidence="4 5">
    <name type="scientific">Marasmius oreades</name>
    <name type="common">fairy-ring Marasmius</name>
    <dbReference type="NCBI Taxonomy" id="181124"/>
    <lineage>
        <taxon>Eukaryota</taxon>
        <taxon>Fungi</taxon>
        <taxon>Dikarya</taxon>
        <taxon>Basidiomycota</taxon>
        <taxon>Agaricomycotina</taxon>
        <taxon>Agaricomycetes</taxon>
        <taxon>Agaricomycetidae</taxon>
        <taxon>Agaricales</taxon>
        <taxon>Marasmiineae</taxon>
        <taxon>Marasmiaceae</taxon>
        <taxon>Marasmius</taxon>
    </lineage>
</organism>
<feature type="transmembrane region" description="Helical" evidence="2">
    <location>
        <begin position="80"/>
        <end position="105"/>
    </location>
</feature>
<dbReference type="PROSITE" id="PS51186">
    <property type="entry name" value="GNAT"/>
    <property type="match status" value="1"/>
</dbReference>
<proteinExistence type="predicted"/>
<evidence type="ECO:0000259" key="3">
    <source>
        <dbReference type="PROSITE" id="PS51186"/>
    </source>
</evidence>
<dbReference type="InterPro" id="IPR050769">
    <property type="entry name" value="NAT_camello-type"/>
</dbReference>
<keyword evidence="2" id="KW-0472">Membrane</keyword>
<dbReference type="PANTHER" id="PTHR13947:SF37">
    <property type="entry name" value="LD18367P"/>
    <property type="match status" value="1"/>
</dbReference>
<comment type="caution">
    <text evidence="4">The sequence shown here is derived from an EMBL/GenBank/DDBJ whole genome shotgun (WGS) entry which is preliminary data.</text>
</comment>
<dbReference type="RefSeq" id="XP_043012567.1">
    <property type="nucleotide sequence ID" value="XM_043151472.1"/>
</dbReference>
<dbReference type="InterPro" id="IPR000182">
    <property type="entry name" value="GNAT_dom"/>
</dbReference>
<accession>A0A9P7UWU5</accession>
<dbReference type="AlphaFoldDB" id="A0A9P7UWU5"/>
<dbReference type="SUPFAM" id="SSF55729">
    <property type="entry name" value="Acyl-CoA N-acyltransferases (Nat)"/>
    <property type="match status" value="1"/>
</dbReference>
<dbReference type="KEGG" id="more:E1B28_006773"/>
<protein>
    <recommendedName>
        <fullName evidence="3">N-acetyltransferase domain-containing protein</fullName>
    </recommendedName>
</protein>
<dbReference type="InterPro" id="IPR016181">
    <property type="entry name" value="Acyl_CoA_acyltransferase"/>
</dbReference>
<name>A0A9P7UWU5_9AGAR</name>
<dbReference type="Pfam" id="PF00583">
    <property type="entry name" value="Acetyltransf_1"/>
    <property type="match status" value="1"/>
</dbReference>
<evidence type="ECO:0000313" key="5">
    <source>
        <dbReference type="Proteomes" id="UP001049176"/>
    </source>
</evidence>
<dbReference type="GeneID" id="66075849"/>
<dbReference type="PANTHER" id="PTHR13947">
    <property type="entry name" value="GNAT FAMILY N-ACETYLTRANSFERASE"/>
    <property type="match status" value="1"/>
</dbReference>
<dbReference type="GO" id="GO:0008080">
    <property type="term" value="F:N-acetyltransferase activity"/>
    <property type="evidence" value="ECO:0007669"/>
    <property type="project" value="InterPro"/>
</dbReference>
<evidence type="ECO:0000256" key="1">
    <source>
        <dbReference type="ARBA" id="ARBA00022679"/>
    </source>
</evidence>
<keyword evidence="2" id="KW-1133">Transmembrane helix</keyword>
<dbReference type="OrthoDB" id="41532at2759"/>
<dbReference type="CDD" id="cd04301">
    <property type="entry name" value="NAT_SF"/>
    <property type="match status" value="1"/>
</dbReference>
<keyword evidence="5" id="KW-1185">Reference proteome</keyword>
<gene>
    <name evidence="4" type="ORF">E1B28_006773</name>
</gene>
<feature type="transmembrane region" description="Helical" evidence="2">
    <location>
        <begin position="48"/>
        <end position="68"/>
    </location>
</feature>
<keyword evidence="1" id="KW-0808">Transferase</keyword>